<evidence type="ECO:0000313" key="1">
    <source>
        <dbReference type="EMBL" id="MXV52788.1"/>
    </source>
</evidence>
<name>A0A7K1YFE2_9SPHI</name>
<keyword evidence="2" id="KW-1185">Reference proteome</keyword>
<evidence type="ECO:0000313" key="2">
    <source>
        <dbReference type="Proteomes" id="UP000466586"/>
    </source>
</evidence>
<organism evidence="1 2">
    <name type="scientific">Hufsiella arboris</name>
    <dbReference type="NCBI Taxonomy" id="2695275"/>
    <lineage>
        <taxon>Bacteria</taxon>
        <taxon>Pseudomonadati</taxon>
        <taxon>Bacteroidota</taxon>
        <taxon>Sphingobacteriia</taxon>
        <taxon>Sphingobacteriales</taxon>
        <taxon>Sphingobacteriaceae</taxon>
        <taxon>Hufsiella</taxon>
    </lineage>
</organism>
<protein>
    <recommendedName>
        <fullName evidence="3">1,4-alpha-glucan branching enzyme</fullName>
    </recommendedName>
</protein>
<proteinExistence type="predicted"/>
<dbReference type="EMBL" id="WVHT01000010">
    <property type="protein sequence ID" value="MXV52788.1"/>
    <property type="molecule type" value="Genomic_DNA"/>
</dbReference>
<gene>
    <name evidence="1" type="ORF">GS399_17585</name>
</gene>
<sequence>MSTSNQTHDHNKIKAWAEERGGVPAKIKGTGKDEDEGVLRIHFPDKSSDDDNFEKIDWDDFFQNFDDNKLDFLYQDKKADGEESTFHKFVKRQ</sequence>
<reference evidence="1 2" key="1">
    <citation type="submission" date="2019-11" db="EMBL/GenBank/DDBJ databases">
        <title>Pedobacter sp. HMF7647 Genome sequencing and assembly.</title>
        <authorList>
            <person name="Kang H."/>
            <person name="Kim H."/>
            <person name="Joh K."/>
        </authorList>
    </citation>
    <scope>NUCLEOTIDE SEQUENCE [LARGE SCALE GENOMIC DNA]</scope>
    <source>
        <strain evidence="1 2">HMF7647</strain>
    </source>
</reference>
<dbReference type="RefSeq" id="WP_160845966.1">
    <property type="nucleotide sequence ID" value="NZ_WVHT01000010.1"/>
</dbReference>
<accession>A0A7K1YFE2</accession>
<evidence type="ECO:0008006" key="3">
    <source>
        <dbReference type="Google" id="ProtNLM"/>
    </source>
</evidence>
<dbReference type="Proteomes" id="UP000466586">
    <property type="component" value="Unassembled WGS sequence"/>
</dbReference>
<comment type="caution">
    <text evidence="1">The sequence shown here is derived from an EMBL/GenBank/DDBJ whole genome shotgun (WGS) entry which is preliminary data.</text>
</comment>
<dbReference type="AlphaFoldDB" id="A0A7K1YFE2"/>